<comment type="caution">
    <text evidence="1">The sequence shown here is derived from an EMBL/GenBank/DDBJ whole genome shotgun (WGS) entry which is preliminary data.</text>
</comment>
<name>A0ABN1L2Y8_9GAMM</name>
<dbReference type="Proteomes" id="UP001500021">
    <property type="component" value="Unassembled WGS sequence"/>
</dbReference>
<evidence type="ECO:0000313" key="1">
    <source>
        <dbReference type="EMBL" id="GAA0811345.1"/>
    </source>
</evidence>
<keyword evidence="2" id="KW-1185">Reference proteome</keyword>
<organism evidence="1 2">
    <name type="scientific">Colwellia asteriadis</name>
    <dbReference type="NCBI Taxonomy" id="517723"/>
    <lineage>
        <taxon>Bacteria</taxon>
        <taxon>Pseudomonadati</taxon>
        <taxon>Pseudomonadota</taxon>
        <taxon>Gammaproteobacteria</taxon>
        <taxon>Alteromonadales</taxon>
        <taxon>Colwelliaceae</taxon>
        <taxon>Colwellia</taxon>
    </lineage>
</organism>
<evidence type="ECO:0000313" key="2">
    <source>
        <dbReference type="Proteomes" id="UP001500021"/>
    </source>
</evidence>
<dbReference type="RefSeq" id="WP_343814343.1">
    <property type="nucleotide sequence ID" value="NZ_BAAAFA010000001.1"/>
</dbReference>
<protein>
    <submittedName>
        <fullName evidence="1">Uncharacterized protein</fullName>
    </submittedName>
</protein>
<sequence length="168" mass="19284">MIYLDLSRLDEQLNNDCESTFQEKMEASDGTRCMLNASQFSGIMLTKASLQAQQILCFFANLSCPISMMRFASSLFPYHSEAWPIASYELSQLYMLEAIEAAINIHYDKIARKMIEDFQSTREFKSIILIASEIIERIAAPQHICPEVDAYIREHIKFNTVMEHGVVQ</sequence>
<reference evidence="2" key="1">
    <citation type="journal article" date="2019" name="Int. J. Syst. Evol. Microbiol.">
        <title>The Global Catalogue of Microorganisms (GCM) 10K type strain sequencing project: providing services to taxonomists for standard genome sequencing and annotation.</title>
        <authorList>
            <consortium name="The Broad Institute Genomics Platform"/>
            <consortium name="The Broad Institute Genome Sequencing Center for Infectious Disease"/>
            <person name="Wu L."/>
            <person name="Ma J."/>
        </authorList>
    </citation>
    <scope>NUCLEOTIDE SEQUENCE [LARGE SCALE GENOMIC DNA]</scope>
    <source>
        <strain evidence="2">JCM 15608</strain>
    </source>
</reference>
<dbReference type="EMBL" id="BAAAFA010000001">
    <property type="protein sequence ID" value="GAA0811345.1"/>
    <property type="molecule type" value="Genomic_DNA"/>
</dbReference>
<gene>
    <name evidence="1" type="ORF">GCM10009111_03730</name>
</gene>
<proteinExistence type="predicted"/>
<accession>A0ABN1L2Y8</accession>